<organism evidence="2 3">
    <name type="scientific">Amanita muscaria (strain Koide BX008)</name>
    <dbReference type="NCBI Taxonomy" id="946122"/>
    <lineage>
        <taxon>Eukaryota</taxon>
        <taxon>Fungi</taxon>
        <taxon>Dikarya</taxon>
        <taxon>Basidiomycota</taxon>
        <taxon>Agaricomycotina</taxon>
        <taxon>Agaricomycetes</taxon>
        <taxon>Agaricomycetidae</taxon>
        <taxon>Agaricales</taxon>
        <taxon>Pluteineae</taxon>
        <taxon>Amanitaceae</taxon>
        <taxon>Amanita</taxon>
    </lineage>
</organism>
<feature type="transmembrane region" description="Helical" evidence="1">
    <location>
        <begin position="20"/>
        <end position="42"/>
    </location>
</feature>
<name>A0A0C2XMM2_AMAMK</name>
<accession>A0A0C2XMM2</accession>
<dbReference type="EMBL" id="KN818223">
    <property type="protein sequence ID" value="KIL70821.1"/>
    <property type="molecule type" value="Genomic_DNA"/>
</dbReference>
<keyword evidence="1" id="KW-0812">Transmembrane</keyword>
<dbReference type="Proteomes" id="UP000054549">
    <property type="component" value="Unassembled WGS sequence"/>
</dbReference>
<evidence type="ECO:0000313" key="3">
    <source>
        <dbReference type="Proteomes" id="UP000054549"/>
    </source>
</evidence>
<protein>
    <submittedName>
        <fullName evidence="2">Uncharacterized protein</fullName>
    </submittedName>
</protein>
<keyword evidence="1" id="KW-1133">Transmembrane helix</keyword>
<dbReference type="OrthoDB" id="2500246at2759"/>
<reference evidence="2 3" key="1">
    <citation type="submission" date="2014-04" db="EMBL/GenBank/DDBJ databases">
        <title>Evolutionary Origins and Diversification of the Mycorrhizal Mutualists.</title>
        <authorList>
            <consortium name="DOE Joint Genome Institute"/>
            <consortium name="Mycorrhizal Genomics Consortium"/>
            <person name="Kohler A."/>
            <person name="Kuo A."/>
            <person name="Nagy L.G."/>
            <person name="Floudas D."/>
            <person name="Copeland A."/>
            <person name="Barry K.W."/>
            <person name="Cichocki N."/>
            <person name="Veneault-Fourrey C."/>
            <person name="LaButti K."/>
            <person name="Lindquist E.A."/>
            <person name="Lipzen A."/>
            <person name="Lundell T."/>
            <person name="Morin E."/>
            <person name="Murat C."/>
            <person name="Riley R."/>
            <person name="Ohm R."/>
            <person name="Sun H."/>
            <person name="Tunlid A."/>
            <person name="Henrissat B."/>
            <person name="Grigoriev I.V."/>
            <person name="Hibbett D.S."/>
            <person name="Martin F."/>
        </authorList>
    </citation>
    <scope>NUCLEOTIDE SEQUENCE [LARGE SCALE GENOMIC DNA]</scope>
    <source>
        <strain evidence="2 3">Koide BX008</strain>
    </source>
</reference>
<keyword evidence="1" id="KW-0472">Membrane</keyword>
<feature type="transmembrane region" description="Helical" evidence="1">
    <location>
        <begin position="54"/>
        <end position="71"/>
    </location>
</feature>
<sequence>MDFIQRLDPSKLVLTETVLSFALSLFTAPPYNLPIFLFGLYLQESTEAIRSQQAFTYFLGASVLFDVVWMARHEQSVIVKLFTIILMVLKASSPASVPVHMLERGLGTHLFRYGRCCPRVAWSFRWL</sequence>
<dbReference type="AlphaFoldDB" id="A0A0C2XMM2"/>
<evidence type="ECO:0000256" key="1">
    <source>
        <dbReference type="SAM" id="Phobius"/>
    </source>
</evidence>
<gene>
    <name evidence="2" type="ORF">M378DRAFT_491801</name>
</gene>
<proteinExistence type="predicted"/>
<evidence type="ECO:0000313" key="2">
    <source>
        <dbReference type="EMBL" id="KIL70821.1"/>
    </source>
</evidence>
<keyword evidence="3" id="KW-1185">Reference proteome</keyword>
<dbReference type="InParanoid" id="A0A0C2XMM2"/>
<dbReference type="HOGENOM" id="CLU_2028077_0_0_1"/>